<comment type="caution">
    <text evidence="13">The sequence shown here is derived from an EMBL/GenBank/DDBJ whole genome shotgun (WGS) entry which is preliminary data.</text>
</comment>
<dbReference type="InterPro" id="IPR000032">
    <property type="entry name" value="HPr-like"/>
</dbReference>
<comment type="subcellular location">
    <subcellularLocation>
        <location evidence="2">Cytoplasm</location>
    </subcellularLocation>
</comment>
<keyword evidence="9" id="KW-0598">Phosphotransferase system</keyword>
<dbReference type="CDD" id="cd00211">
    <property type="entry name" value="PTS_IIA_fru"/>
    <property type="match status" value="1"/>
</dbReference>
<dbReference type="NCBIfam" id="TIGR01003">
    <property type="entry name" value="PTS_HPr_family"/>
    <property type="match status" value="1"/>
</dbReference>
<keyword evidence="8" id="KW-0808">Transferase</keyword>
<dbReference type="InterPro" id="IPR001020">
    <property type="entry name" value="PTS_HPr_His_P_site"/>
</dbReference>
<feature type="domain" description="HPr" evidence="12">
    <location>
        <begin position="298"/>
        <end position="387"/>
    </location>
</feature>
<organism evidence="13 14">
    <name type="scientific">Gallibacterium genomosp. 3</name>
    <dbReference type="NCBI Taxonomy" id="505345"/>
    <lineage>
        <taxon>Bacteria</taxon>
        <taxon>Pseudomonadati</taxon>
        <taxon>Pseudomonadota</taxon>
        <taxon>Gammaproteobacteria</taxon>
        <taxon>Pasteurellales</taxon>
        <taxon>Pasteurellaceae</taxon>
        <taxon>Gallibacterium</taxon>
    </lineage>
</organism>
<dbReference type="InterPro" id="IPR050893">
    <property type="entry name" value="Sugar_PTS"/>
</dbReference>
<dbReference type="EMBL" id="JTJS01000117">
    <property type="protein sequence ID" value="OBX05837.1"/>
    <property type="molecule type" value="Genomic_DNA"/>
</dbReference>
<accession>A0A1A7PVT8</accession>
<dbReference type="FunFam" id="3.40.930.10:FF:000006">
    <property type="entry name" value="Fructose-specific PTS system IIA component"/>
    <property type="match status" value="1"/>
</dbReference>
<keyword evidence="6" id="KW-0597">Phosphoprotein</keyword>
<evidence type="ECO:0000256" key="7">
    <source>
        <dbReference type="ARBA" id="ARBA00022597"/>
    </source>
</evidence>
<dbReference type="GO" id="GO:0005737">
    <property type="term" value="C:cytoplasm"/>
    <property type="evidence" value="ECO:0007669"/>
    <property type="project" value="UniProtKB-SubCell"/>
</dbReference>
<evidence type="ECO:0000256" key="9">
    <source>
        <dbReference type="ARBA" id="ARBA00022683"/>
    </source>
</evidence>
<gene>
    <name evidence="13" type="ORF">QV07_09325</name>
</gene>
<evidence type="ECO:0000259" key="12">
    <source>
        <dbReference type="PROSITE" id="PS51350"/>
    </source>
</evidence>
<feature type="domain" description="PTS EIIA type-2" evidence="11">
    <location>
        <begin position="2"/>
        <end position="142"/>
    </location>
</feature>
<dbReference type="PRINTS" id="PR00107">
    <property type="entry name" value="PHOSPHOCPHPR"/>
</dbReference>
<dbReference type="SUPFAM" id="SSF55804">
    <property type="entry name" value="Phoshotransferase/anion transport protein"/>
    <property type="match status" value="2"/>
</dbReference>
<dbReference type="Pfam" id="PF00381">
    <property type="entry name" value="PTS-HPr"/>
    <property type="match status" value="1"/>
</dbReference>
<dbReference type="Proteomes" id="UP000243168">
    <property type="component" value="Unassembled WGS sequence"/>
</dbReference>
<evidence type="ECO:0000256" key="2">
    <source>
        <dbReference type="ARBA" id="ARBA00004496"/>
    </source>
</evidence>
<dbReference type="Gene3D" id="3.30.1340.10">
    <property type="entry name" value="HPr-like"/>
    <property type="match status" value="1"/>
</dbReference>
<dbReference type="NCBIfam" id="NF008319">
    <property type="entry name" value="PRK11109.1"/>
    <property type="match status" value="1"/>
</dbReference>
<dbReference type="PROSITE" id="PS00369">
    <property type="entry name" value="PTS_HPR_HIS"/>
    <property type="match status" value="1"/>
</dbReference>
<keyword evidence="10" id="KW-0418">Kinase</keyword>
<dbReference type="RefSeq" id="WP_065235186.1">
    <property type="nucleotide sequence ID" value="NZ_JTJS01000117.1"/>
</dbReference>
<proteinExistence type="predicted"/>
<dbReference type="GO" id="GO:0016301">
    <property type="term" value="F:kinase activity"/>
    <property type="evidence" value="ECO:0007669"/>
    <property type="project" value="UniProtKB-KW"/>
</dbReference>
<dbReference type="SUPFAM" id="SSF55594">
    <property type="entry name" value="HPr-like"/>
    <property type="match status" value="1"/>
</dbReference>
<dbReference type="PANTHER" id="PTHR30181:SF3">
    <property type="entry name" value="MULTIPHOSPHORYL TRANSFER PROTEIN"/>
    <property type="match status" value="1"/>
</dbReference>
<reference evidence="13 14" key="1">
    <citation type="submission" date="2014-11" db="EMBL/GenBank/DDBJ databases">
        <title>Pan-genome of Gallibacterium spp.</title>
        <authorList>
            <person name="Kudirkiene E."/>
            <person name="Bojesen A.M."/>
        </authorList>
    </citation>
    <scope>NUCLEOTIDE SEQUENCE [LARGE SCALE GENOMIC DNA]</scope>
    <source>
        <strain evidence="13 14">F298</strain>
    </source>
</reference>
<evidence type="ECO:0000256" key="8">
    <source>
        <dbReference type="ARBA" id="ARBA00022679"/>
    </source>
</evidence>
<dbReference type="InterPro" id="IPR002178">
    <property type="entry name" value="PTS_EIIA_type-2_dom"/>
</dbReference>
<dbReference type="PROSITE" id="PS51094">
    <property type="entry name" value="PTS_EIIA_TYPE_2"/>
    <property type="match status" value="1"/>
</dbReference>
<sequence length="387" mass="41184">MFNLIENDIHLGEKADDKQQAITAVAQAFINKGLVEEGYLQGMLAREQQTSTFLGNGIAIPHGTLDTRHLVKQTGVQIFQFPNGVKWSDDNIAYLVIGIAAKSDEHLAILRQLTHLLGDEEIAEKLAKTTDPQQFISLFNGNIVDTAFISLDIDTSSLLTLTAINAGKLQEAAAVDAQFVSEVIASAALPLGNGIWVNDSVAGNSKNAVAVARPKQAFQHNNKQINALVTVASIDQKVDTVLANLLDPQCQQVLLTGNAEQIKAALQGEQVNVTATETAAPTANQAAPVAESHATAGQLEATFVVKNEHGLHARPSAVLINEVKKYKSTIQVKNLDRDTAFVNAKSLMKVVGLGTTKGQRLCFVAEGDDAEQALKGIGEAINAGLGE</sequence>
<evidence type="ECO:0000256" key="6">
    <source>
        <dbReference type="ARBA" id="ARBA00022553"/>
    </source>
</evidence>
<evidence type="ECO:0000313" key="14">
    <source>
        <dbReference type="Proteomes" id="UP000243168"/>
    </source>
</evidence>
<evidence type="ECO:0000256" key="4">
    <source>
        <dbReference type="ARBA" id="ARBA00022448"/>
    </source>
</evidence>
<evidence type="ECO:0000313" key="13">
    <source>
        <dbReference type="EMBL" id="OBX05837.1"/>
    </source>
</evidence>
<evidence type="ECO:0000259" key="11">
    <source>
        <dbReference type="PROSITE" id="PS51094"/>
    </source>
</evidence>
<dbReference type="Pfam" id="PF00359">
    <property type="entry name" value="PTS_EIIA_2"/>
    <property type="match status" value="1"/>
</dbReference>
<dbReference type="CDD" id="cd00367">
    <property type="entry name" value="PTS-HPr_like"/>
    <property type="match status" value="1"/>
</dbReference>
<protein>
    <recommendedName>
        <fullName evidence="3">Multiphosphoryl transfer protein</fullName>
    </recommendedName>
</protein>
<evidence type="ECO:0000256" key="3">
    <source>
        <dbReference type="ARBA" id="ARBA00015565"/>
    </source>
</evidence>
<dbReference type="GO" id="GO:0009401">
    <property type="term" value="P:phosphoenolpyruvate-dependent sugar phosphotransferase system"/>
    <property type="evidence" value="ECO:0007669"/>
    <property type="project" value="UniProtKB-KW"/>
</dbReference>
<dbReference type="AlphaFoldDB" id="A0A1A7PVT8"/>
<name>A0A1A7PVT8_9PAST</name>
<dbReference type="PROSITE" id="PS51350">
    <property type="entry name" value="PTS_HPR_DOM"/>
    <property type="match status" value="1"/>
</dbReference>
<dbReference type="GO" id="GO:0005886">
    <property type="term" value="C:plasma membrane"/>
    <property type="evidence" value="ECO:0007669"/>
    <property type="project" value="TreeGrafter"/>
</dbReference>
<evidence type="ECO:0000256" key="10">
    <source>
        <dbReference type="ARBA" id="ARBA00022777"/>
    </source>
</evidence>
<keyword evidence="4" id="KW-0813">Transport</keyword>
<evidence type="ECO:0000256" key="5">
    <source>
        <dbReference type="ARBA" id="ARBA00022490"/>
    </source>
</evidence>
<keyword evidence="5" id="KW-0963">Cytoplasm</keyword>
<dbReference type="PROSITE" id="PS00372">
    <property type="entry name" value="PTS_EIIA_TYPE_2_HIS"/>
    <property type="match status" value="1"/>
</dbReference>
<dbReference type="Gene3D" id="3.40.930.10">
    <property type="entry name" value="Mannitol-specific EII, Chain A"/>
    <property type="match status" value="1"/>
</dbReference>
<dbReference type="PATRIC" id="fig|505345.8.peg.1895"/>
<evidence type="ECO:0000256" key="1">
    <source>
        <dbReference type="ARBA" id="ARBA00003136"/>
    </source>
</evidence>
<dbReference type="InterPro" id="IPR035895">
    <property type="entry name" value="HPr-like_sf"/>
</dbReference>
<dbReference type="InterPro" id="IPR016152">
    <property type="entry name" value="PTrfase/Anion_transptr"/>
</dbReference>
<comment type="function">
    <text evidence="1">The phosphoenolpyruvate-dependent sugar phosphotransferase system (sugar PTS), a major carbohydrate active transport system, catalyzes the phosphorylation of incoming sugar substrates concomitantly with their translocation across the cell membrane. The enzyme II FruAB PTS system is involved in fructose transport.</text>
</comment>
<dbReference type="GO" id="GO:0090563">
    <property type="term" value="F:protein-phosphocysteine-sugar phosphotransferase activity"/>
    <property type="evidence" value="ECO:0007669"/>
    <property type="project" value="TreeGrafter"/>
</dbReference>
<keyword evidence="7" id="KW-0762">Sugar transport</keyword>
<dbReference type="PANTHER" id="PTHR30181">
    <property type="entry name" value="MANNITOL PERMEASE IIC COMPONENT"/>
    <property type="match status" value="1"/>
</dbReference>